<dbReference type="SUPFAM" id="SSF47005">
    <property type="entry name" value="Peripheral subunit-binding domain of 2-oxo acid dehydrogenase complex"/>
    <property type="match status" value="1"/>
</dbReference>
<dbReference type="InterPro" id="IPR023213">
    <property type="entry name" value="CAT-like_dom_sf"/>
</dbReference>
<dbReference type="Gene3D" id="2.40.50.100">
    <property type="match status" value="1"/>
</dbReference>
<dbReference type="GO" id="GO:0016746">
    <property type="term" value="F:acyltransferase activity"/>
    <property type="evidence" value="ECO:0007669"/>
    <property type="project" value="UniProtKB-KW"/>
</dbReference>
<dbReference type="InterPro" id="IPR003016">
    <property type="entry name" value="2-oxoA_DH_lipoyl-BS"/>
</dbReference>
<dbReference type="PROSITE" id="PS00189">
    <property type="entry name" value="LIPOYL"/>
    <property type="match status" value="1"/>
</dbReference>
<dbReference type="EC" id="2.3.1.-" evidence="7"/>
<gene>
    <name evidence="11" type="ORF">ACFOOR_12130</name>
</gene>
<comment type="subunit">
    <text evidence="3">Forms a 24-polypeptide structural core with octahedral symmetry.</text>
</comment>
<evidence type="ECO:0000256" key="3">
    <source>
        <dbReference type="ARBA" id="ARBA00011484"/>
    </source>
</evidence>
<dbReference type="InterPro" id="IPR050743">
    <property type="entry name" value="2-oxoacid_DH_E2_comp"/>
</dbReference>
<evidence type="ECO:0000256" key="4">
    <source>
        <dbReference type="ARBA" id="ARBA00022679"/>
    </source>
</evidence>
<evidence type="ECO:0000256" key="5">
    <source>
        <dbReference type="ARBA" id="ARBA00022823"/>
    </source>
</evidence>
<evidence type="ECO:0000256" key="8">
    <source>
        <dbReference type="SAM" id="MobiDB-lite"/>
    </source>
</evidence>
<keyword evidence="4 7" id="KW-0808">Transferase</keyword>
<dbReference type="Gene3D" id="3.30.559.10">
    <property type="entry name" value="Chloramphenicol acetyltransferase-like domain"/>
    <property type="match status" value="1"/>
</dbReference>
<evidence type="ECO:0000313" key="11">
    <source>
        <dbReference type="EMBL" id="MFC2926856.1"/>
    </source>
</evidence>
<keyword evidence="12" id="KW-1185">Reference proteome</keyword>
<dbReference type="CDD" id="cd06849">
    <property type="entry name" value="lipoyl_domain"/>
    <property type="match status" value="1"/>
</dbReference>
<comment type="cofactor">
    <cofactor evidence="1 7">
        <name>(R)-lipoate</name>
        <dbReference type="ChEBI" id="CHEBI:83088"/>
    </cofactor>
</comment>
<dbReference type="PROSITE" id="PS51826">
    <property type="entry name" value="PSBD"/>
    <property type="match status" value="1"/>
</dbReference>
<dbReference type="Pfam" id="PF02817">
    <property type="entry name" value="E3_binding"/>
    <property type="match status" value="1"/>
</dbReference>
<evidence type="ECO:0000259" key="10">
    <source>
        <dbReference type="PROSITE" id="PS51826"/>
    </source>
</evidence>
<reference evidence="12" key="1">
    <citation type="journal article" date="2019" name="Int. J. Syst. Evol. Microbiol.">
        <title>The Global Catalogue of Microorganisms (GCM) 10K type strain sequencing project: providing services to taxonomists for standard genome sequencing and annotation.</title>
        <authorList>
            <consortium name="The Broad Institute Genomics Platform"/>
            <consortium name="The Broad Institute Genome Sequencing Center for Infectious Disease"/>
            <person name="Wu L."/>
            <person name="Ma J."/>
        </authorList>
    </citation>
    <scope>NUCLEOTIDE SEQUENCE [LARGE SCALE GENOMIC DNA]</scope>
    <source>
        <strain evidence="12">KCTC 52487</strain>
    </source>
</reference>
<dbReference type="Gene3D" id="4.10.320.10">
    <property type="entry name" value="E3-binding domain"/>
    <property type="match status" value="1"/>
</dbReference>
<dbReference type="EMBL" id="JBHRSV010000026">
    <property type="protein sequence ID" value="MFC2926856.1"/>
    <property type="molecule type" value="Genomic_DNA"/>
</dbReference>
<dbReference type="PANTHER" id="PTHR43178:SF5">
    <property type="entry name" value="LIPOAMIDE ACYLTRANSFERASE COMPONENT OF BRANCHED-CHAIN ALPHA-KETO ACID DEHYDROGENASE COMPLEX, MITOCHONDRIAL"/>
    <property type="match status" value="1"/>
</dbReference>
<evidence type="ECO:0000259" key="9">
    <source>
        <dbReference type="PROSITE" id="PS50968"/>
    </source>
</evidence>
<evidence type="ECO:0000256" key="7">
    <source>
        <dbReference type="RuleBase" id="RU003423"/>
    </source>
</evidence>
<dbReference type="SUPFAM" id="SSF51230">
    <property type="entry name" value="Single hybrid motif"/>
    <property type="match status" value="1"/>
</dbReference>
<proteinExistence type="inferred from homology"/>
<feature type="domain" description="Lipoyl-binding" evidence="9">
    <location>
        <begin position="3"/>
        <end position="78"/>
    </location>
</feature>
<dbReference type="SUPFAM" id="SSF52777">
    <property type="entry name" value="CoA-dependent acyltransferases"/>
    <property type="match status" value="1"/>
</dbReference>
<accession>A0ABV6ZZB8</accession>
<dbReference type="Pfam" id="PF00364">
    <property type="entry name" value="Biotin_lipoyl"/>
    <property type="match status" value="1"/>
</dbReference>
<sequence length="441" mass="46543">MTEYRYKLPDVGEGVVEAEIVEWRVKVGDIVVEDQPVLDVMTDKATVEVPCAVNGKVTKIVGEPGDVIPVGTEILFIETDAASAEAAKDEAAEAPKADNDVPPPPAGEVSTKSTEGGKPAEEKSPPRPAEPATPPASGGRKAVTAPSGQRPLASPAVRQRALELDVDLAAVPGTGPAGRITHNDLDDFIAAGGRLISKTGGGSAGRAPRTGVEEKKVIGLRRKIAENMQKAMRDIPHIAYVEEIDVTALEDLRQHLNATKRDDQPKLTFIPFLVAALCKALPGTPQANAHYDGDAGVLKQYEGVHMGIAAATPNGLMVPVIRHAEAMDVWEIAAELGRLAKAARDGKASRDELSGSTITITSLGAIGGLVTTPVINAPETAIIGVNKMQELPRFDAGGRVVPKKLMNLSSSFDHRIVDGYDAAVLIQKVKSYLENPATLFM</sequence>
<dbReference type="InterPro" id="IPR011053">
    <property type="entry name" value="Single_hybrid_motif"/>
</dbReference>
<evidence type="ECO:0000313" key="12">
    <source>
        <dbReference type="Proteomes" id="UP001595379"/>
    </source>
</evidence>
<dbReference type="Proteomes" id="UP001595379">
    <property type="component" value="Unassembled WGS sequence"/>
</dbReference>
<feature type="domain" description="Peripheral subunit-binding (PSBD)" evidence="10">
    <location>
        <begin position="152"/>
        <end position="189"/>
    </location>
</feature>
<keyword evidence="5 7" id="KW-0450">Lipoyl</keyword>
<dbReference type="PROSITE" id="PS50968">
    <property type="entry name" value="BIOTINYL_LIPOYL"/>
    <property type="match status" value="1"/>
</dbReference>
<evidence type="ECO:0000256" key="1">
    <source>
        <dbReference type="ARBA" id="ARBA00001938"/>
    </source>
</evidence>
<dbReference type="RefSeq" id="WP_343165182.1">
    <property type="nucleotide sequence ID" value="NZ_JBHRSV010000026.1"/>
</dbReference>
<evidence type="ECO:0000256" key="6">
    <source>
        <dbReference type="ARBA" id="ARBA00023315"/>
    </source>
</evidence>
<evidence type="ECO:0000256" key="2">
    <source>
        <dbReference type="ARBA" id="ARBA00007317"/>
    </source>
</evidence>
<name>A0ABV6ZZB8_9PROT</name>
<feature type="region of interest" description="Disordered" evidence="8">
    <location>
        <begin position="86"/>
        <end position="157"/>
    </location>
</feature>
<keyword evidence="6 7" id="KW-0012">Acyltransferase</keyword>
<dbReference type="InterPro" id="IPR000089">
    <property type="entry name" value="Biotin_lipoyl"/>
</dbReference>
<dbReference type="InterPro" id="IPR036625">
    <property type="entry name" value="E3-bd_dom_sf"/>
</dbReference>
<comment type="caution">
    <text evidence="11">The sequence shown here is derived from an EMBL/GenBank/DDBJ whole genome shotgun (WGS) entry which is preliminary data.</text>
</comment>
<feature type="compositionally biased region" description="Basic and acidic residues" evidence="8">
    <location>
        <begin position="86"/>
        <end position="99"/>
    </location>
</feature>
<dbReference type="Pfam" id="PF00198">
    <property type="entry name" value="2-oxoacid_dh"/>
    <property type="match status" value="1"/>
</dbReference>
<organism evidence="11 12">
    <name type="scientific">Hyphobacterium vulgare</name>
    <dbReference type="NCBI Taxonomy" id="1736751"/>
    <lineage>
        <taxon>Bacteria</taxon>
        <taxon>Pseudomonadati</taxon>
        <taxon>Pseudomonadota</taxon>
        <taxon>Alphaproteobacteria</taxon>
        <taxon>Maricaulales</taxon>
        <taxon>Maricaulaceae</taxon>
        <taxon>Hyphobacterium</taxon>
    </lineage>
</organism>
<dbReference type="InterPro" id="IPR004167">
    <property type="entry name" value="PSBD"/>
</dbReference>
<dbReference type="PANTHER" id="PTHR43178">
    <property type="entry name" value="DIHYDROLIPOAMIDE ACETYLTRANSFERASE COMPONENT OF PYRUVATE DEHYDROGENASE COMPLEX"/>
    <property type="match status" value="1"/>
</dbReference>
<protein>
    <recommendedName>
        <fullName evidence="7">Dihydrolipoamide acetyltransferase component of pyruvate dehydrogenase complex</fullName>
        <ecNumber evidence="7">2.3.1.-</ecNumber>
    </recommendedName>
</protein>
<dbReference type="InterPro" id="IPR001078">
    <property type="entry name" value="2-oxoacid_DH_actylTfrase"/>
</dbReference>
<comment type="similarity">
    <text evidence="2 7">Belongs to the 2-oxoacid dehydrogenase family.</text>
</comment>